<dbReference type="AlphaFoldDB" id="A0A1I2DWD8"/>
<dbReference type="InterPro" id="IPR018561">
    <property type="entry name" value="AosR"/>
</dbReference>
<dbReference type="STRING" id="285351.SAMN04488035_0742"/>
<accession>A0A1I2DWD8</accession>
<dbReference type="Proteomes" id="UP000198520">
    <property type="component" value="Unassembled WGS sequence"/>
</dbReference>
<dbReference type="EMBL" id="FONZ01000001">
    <property type="protein sequence ID" value="SFE84250.1"/>
    <property type="molecule type" value="Genomic_DNA"/>
</dbReference>
<evidence type="ECO:0000313" key="2">
    <source>
        <dbReference type="Proteomes" id="UP000198520"/>
    </source>
</evidence>
<dbReference type="Pfam" id="PF09438">
    <property type="entry name" value="DUF2017"/>
    <property type="match status" value="1"/>
</dbReference>
<gene>
    <name evidence="1" type="ORF">SAMN04488035_0742</name>
</gene>
<reference evidence="2" key="1">
    <citation type="submission" date="2016-10" db="EMBL/GenBank/DDBJ databases">
        <authorList>
            <person name="Varghese N."/>
            <person name="Submissions S."/>
        </authorList>
    </citation>
    <scope>NUCLEOTIDE SEQUENCE [LARGE SCALE GENOMIC DNA]</scope>
    <source>
        <strain evidence="2">DSM 19083</strain>
    </source>
</reference>
<protein>
    <submittedName>
        <fullName evidence="1">Uncharacterized protein</fullName>
    </submittedName>
</protein>
<keyword evidence="2" id="KW-1185">Reference proteome</keyword>
<dbReference type="RefSeq" id="WP_177191260.1">
    <property type="nucleotide sequence ID" value="NZ_BNAN01000001.1"/>
</dbReference>
<sequence length="203" mass="21813">MRGFERADEGYTAHMDGAERGVFASVTREVLALVRSVEGAPSAEPEAIVERAQDAAAGLPSFSVEAVPTPDDSALRRLFPAAVRDDDDASAEFRRFAQPELASAKVARLERLAELFADDAPTLVVDRAEAREVAAALTDVRLVVADRLGVVTDADAERVAASVYDAWDGDAEEAPILATVHVLLTVLQDTLVEEMLADLRGRR</sequence>
<name>A0A1I2DWD8_9MICO</name>
<proteinExistence type="predicted"/>
<organism evidence="1 2">
    <name type="scientific">Flavimobilis marinus</name>
    <dbReference type="NCBI Taxonomy" id="285351"/>
    <lineage>
        <taxon>Bacteria</taxon>
        <taxon>Bacillati</taxon>
        <taxon>Actinomycetota</taxon>
        <taxon>Actinomycetes</taxon>
        <taxon>Micrococcales</taxon>
        <taxon>Jonesiaceae</taxon>
        <taxon>Flavimobilis</taxon>
    </lineage>
</organism>
<evidence type="ECO:0000313" key="1">
    <source>
        <dbReference type="EMBL" id="SFE84250.1"/>
    </source>
</evidence>